<gene>
    <name evidence="1" type="ORF">V6N12_031126</name>
</gene>
<evidence type="ECO:0000313" key="1">
    <source>
        <dbReference type="EMBL" id="KAK8554153.1"/>
    </source>
</evidence>
<dbReference type="EMBL" id="JBBPBM010000019">
    <property type="protein sequence ID" value="KAK8554153.1"/>
    <property type="molecule type" value="Genomic_DNA"/>
</dbReference>
<organism evidence="1 2">
    <name type="scientific">Hibiscus sabdariffa</name>
    <name type="common">roselle</name>
    <dbReference type="NCBI Taxonomy" id="183260"/>
    <lineage>
        <taxon>Eukaryota</taxon>
        <taxon>Viridiplantae</taxon>
        <taxon>Streptophyta</taxon>
        <taxon>Embryophyta</taxon>
        <taxon>Tracheophyta</taxon>
        <taxon>Spermatophyta</taxon>
        <taxon>Magnoliopsida</taxon>
        <taxon>eudicotyledons</taxon>
        <taxon>Gunneridae</taxon>
        <taxon>Pentapetalae</taxon>
        <taxon>rosids</taxon>
        <taxon>malvids</taxon>
        <taxon>Malvales</taxon>
        <taxon>Malvaceae</taxon>
        <taxon>Malvoideae</taxon>
        <taxon>Hibiscus</taxon>
    </lineage>
</organism>
<dbReference type="Proteomes" id="UP001472677">
    <property type="component" value="Unassembled WGS sequence"/>
</dbReference>
<keyword evidence="2" id="KW-1185">Reference proteome</keyword>
<name>A0ABR2E807_9ROSI</name>
<proteinExistence type="predicted"/>
<protein>
    <submittedName>
        <fullName evidence="1">Uncharacterized protein</fullName>
    </submittedName>
</protein>
<sequence length="136" mass="15388">MKLHEVCSEEEGRVLRAFVSLYSDIRTGMPLFLTVPEMSFWSEETAWNIGKICLTASNSGFRGILFSLKLVSNMTLSYKFQEGDIFDGGTLLDLTVEYYSPYLSSIPISIDMFATFINVIAQSWLYELPKKPSSQS</sequence>
<comment type="caution">
    <text evidence="1">The sequence shown here is derived from an EMBL/GenBank/DDBJ whole genome shotgun (WGS) entry which is preliminary data.</text>
</comment>
<reference evidence="1 2" key="1">
    <citation type="journal article" date="2024" name="G3 (Bethesda)">
        <title>Genome assembly of Hibiscus sabdariffa L. provides insights into metabolisms of medicinal natural products.</title>
        <authorList>
            <person name="Kim T."/>
        </authorList>
    </citation>
    <scope>NUCLEOTIDE SEQUENCE [LARGE SCALE GENOMIC DNA]</scope>
    <source>
        <strain evidence="1">TK-2024</strain>
        <tissue evidence="1">Old leaves</tissue>
    </source>
</reference>
<evidence type="ECO:0000313" key="2">
    <source>
        <dbReference type="Proteomes" id="UP001472677"/>
    </source>
</evidence>
<accession>A0ABR2E807</accession>